<name>A0A9P1DAC2_9DINO</name>
<dbReference type="EMBL" id="CAMXCT020003624">
    <property type="protein sequence ID" value="CAL1158808.1"/>
    <property type="molecule type" value="Genomic_DNA"/>
</dbReference>
<sequence>MAAEQSCMHTGERPALFRSNASDFEEQDSASESAHSHESTTVSAGDARSAIDCGQPKIYNYHSDRFYFQSIQHHHHTHWIDEINVEENHVHIHVHHHHHHGNSRKRSKDSSCNEKVSQSSQDEHEQGSGTIKKASKVEASFEGPETTKTDKLNGASTDLEGPDKTGMEKQDEPAQAQEGETALHEKPAEGCSIWLKQTARGRVEGILFFQLPAPIMGSQDWTVLDSSQEFKGDGASSVSESGVSCEGPSVIFNSFKDHVYFHNVKHHEHKIYRKTSDVKRARVHVHVHHHHHHHLDDDCSDDEGNQCLEKMQSAAEKLAEGVVSDSGVSGGSPPAAVEQGNEA</sequence>
<feature type="compositionally biased region" description="Basic and acidic residues" evidence="1">
    <location>
        <begin position="161"/>
        <end position="172"/>
    </location>
</feature>
<keyword evidence="4" id="KW-1185">Reference proteome</keyword>
<evidence type="ECO:0000313" key="4">
    <source>
        <dbReference type="Proteomes" id="UP001152797"/>
    </source>
</evidence>
<dbReference type="AlphaFoldDB" id="A0A9P1DAC2"/>
<dbReference type="Proteomes" id="UP001152797">
    <property type="component" value="Unassembled WGS sequence"/>
</dbReference>
<dbReference type="EMBL" id="CAMXCT030003624">
    <property type="protein sequence ID" value="CAL4792745.1"/>
    <property type="molecule type" value="Genomic_DNA"/>
</dbReference>
<feature type="region of interest" description="Disordered" evidence="1">
    <location>
        <begin position="93"/>
        <end position="185"/>
    </location>
</feature>
<reference evidence="2" key="1">
    <citation type="submission" date="2022-10" db="EMBL/GenBank/DDBJ databases">
        <authorList>
            <person name="Chen Y."/>
            <person name="Dougan E. K."/>
            <person name="Chan C."/>
            <person name="Rhodes N."/>
            <person name="Thang M."/>
        </authorList>
    </citation>
    <scope>NUCLEOTIDE SEQUENCE</scope>
</reference>
<organism evidence="2">
    <name type="scientific">Cladocopium goreaui</name>
    <dbReference type="NCBI Taxonomy" id="2562237"/>
    <lineage>
        <taxon>Eukaryota</taxon>
        <taxon>Sar</taxon>
        <taxon>Alveolata</taxon>
        <taxon>Dinophyceae</taxon>
        <taxon>Suessiales</taxon>
        <taxon>Symbiodiniaceae</taxon>
        <taxon>Cladocopium</taxon>
    </lineage>
</organism>
<dbReference type="EMBL" id="CAMXCT010003624">
    <property type="protein sequence ID" value="CAI4005433.1"/>
    <property type="molecule type" value="Genomic_DNA"/>
</dbReference>
<accession>A0A9P1DAC2</accession>
<comment type="caution">
    <text evidence="2">The sequence shown here is derived from an EMBL/GenBank/DDBJ whole genome shotgun (WGS) entry which is preliminary data.</text>
</comment>
<protein>
    <submittedName>
        <fullName evidence="2">Uncharacterized protein</fullName>
    </submittedName>
</protein>
<evidence type="ECO:0000313" key="2">
    <source>
        <dbReference type="EMBL" id="CAI4005433.1"/>
    </source>
</evidence>
<evidence type="ECO:0000256" key="1">
    <source>
        <dbReference type="SAM" id="MobiDB-lite"/>
    </source>
</evidence>
<evidence type="ECO:0000313" key="3">
    <source>
        <dbReference type="EMBL" id="CAL4792745.1"/>
    </source>
</evidence>
<feature type="region of interest" description="Disordered" evidence="1">
    <location>
        <begin position="319"/>
        <end position="343"/>
    </location>
</feature>
<reference evidence="3 4" key="2">
    <citation type="submission" date="2024-05" db="EMBL/GenBank/DDBJ databases">
        <authorList>
            <person name="Chen Y."/>
            <person name="Shah S."/>
            <person name="Dougan E. K."/>
            <person name="Thang M."/>
            <person name="Chan C."/>
        </authorList>
    </citation>
    <scope>NUCLEOTIDE SEQUENCE [LARGE SCALE GENOMIC DNA]</scope>
</reference>
<gene>
    <name evidence="2" type="ORF">C1SCF055_LOCUS31154</name>
</gene>
<feature type="compositionally biased region" description="Low complexity" evidence="1">
    <location>
        <begin position="321"/>
        <end position="337"/>
    </location>
</feature>
<proteinExistence type="predicted"/>
<feature type="region of interest" description="Disordered" evidence="1">
    <location>
        <begin position="1"/>
        <end position="48"/>
    </location>
</feature>
<feature type="compositionally biased region" description="Basic residues" evidence="1">
    <location>
        <begin position="93"/>
        <end position="107"/>
    </location>
</feature>